<evidence type="ECO:0000256" key="6">
    <source>
        <dbReference type="ARBA" id="ARBA00023180"/>
    </source>
</evidence>
<keyword evidence="3 7" id="KW-0732">Signal</keyword>
<dbReference type="OrthoDB" id="5985073at2759"/>
<dbReference type="EMBL" id="JAAMPI010000315">
    <property type="protein sequence ID" value="KAF4632806.1"/>
    <property type="molecule type" value="Genomic_DNA"/>
</dbReference>
<dbReference type="InterPro" id="IPR051836">
    <property type="entry name" value="Kremen_rcpt"/>
</dbReference>
<dbReference type="GO" id="GO:0005886">
    <property type="term" value="C:plasma membrane"/>
    <property type="evidence" value="ECO:0007669"/>
    <property type="project" value="TreeGrafter"/>
</dbReference>
<dbReference type="SUPFAM" id="SSF50998">
    <property type="entry name" value="Quinoprotein alcohol dehydrogenase-like"/>
    <property type="match status" value="1"/>
</dbReference>
<evidence type="ECO:0000256" key="7">
    <source>
        <dbReference type="SAM" id="SignalP"/>
    </source>
</evidence>
<gene>
    <name evidence="9" type="ORF">G7Y89_g5318</name>
</gene>
<dbReference type="PANTHER" id="PTHR24269">
    <property type="entry name" value="KREMEN PROTEIN"/>
    <property type="match status" value="1"/>
</dbReference>
<feature type="domain" description="WSC" evidence="8">
    <location>
        <begin position="937"/>
        <end position="1033"/>
    </location>
</feature>
<evidence type="ECO:0000256" key="3">
    <source>
        <dbReference type="ARBA" id="ARBA00022729"/>
    </source>
</evidence>
<keyword evidence="5" id="KW-0472">Membrane</keyword>
<evidence type="ECO:0000313" key="9">
    <source>
        <dbReference type="EMBL" id="KAF4632806.1"/>
    </source>
</evidence>
<dbReference type="PROSITE" id="PS00018">
    <property type="entry name" value="EF_HAND_1"/>
    <property type="match status" value="1"/>
</dbReference>
<dbReference type="Proteomes" id="UP000566819">
    <property type="component" value="Unassembled WGS sequence"/>
</dbReference>
<feature type="chain" id="PRO_5034558186" description="WSC domain-containing protein" evidence="7">
    <location>
        <begin position="24"/>
        <end position="1105"/>
    </location>
</feature>
<sequence>MRLCVSATAILAVFSTLLGILQAVDPTDEYRDADLQQTGYLPNHNIDPSVVNSEAFGQLWQISFNALELFYAKPLTYTPLAGGPQIVFLASNQNWIRTINAVTGAIINTRLVSPPFQQTDIGCGDIPNTIGITGTPTIDPATDIVYFFSKTYIPNYRAPGNTGLANGVYYFHAVNVNTLADVYPPVLVDGSFADNAPAKYFVGGVVLQRPSVIQVGSVVYGAFGGHCDLFNYTGLVVGVDINKAQVISSFAIESGPLNSQTNVLSQNGGGGQGGIWMSGMGIASDGARLFVATGNGDGHENQGYPAAGSSGCQTLGETALSLDLDSNGVITLSDYFQPYNYINMDAADQDLGSGGIVLLDPTVFSGTSIGKIAVTGGKNGNLYVMNANDLGGFKLGSGQTDGVLQIIPSASSIFGAIGSYPLEGGYIYSTPVGFQTFAYQLDFTSSGMPQFILAGQTNQVSAGRVGVGVPTITSLNGEPGTAILWMSDPDAGLRAWFAVPENGVLQSIPLPQVGGANKFQRPAFGNGKVYVTDANGILYCLGSPVNLPLNCTPTADFGDVALGTTSTQIITCTANIQIQIVNATVGNPLFIVNPSSLPVGQVHAGTTFSFPVTWNLTNAEVSSIPESSSGFVSPGIKSTPLTLTTINAVKGYTTSFPLSLIGTEVSSTPLLSVAPSSLEFGGVVILDPTNIPTLSGVITLTNNGLQDLTIEGYGYIDPESGDFVDSEIINGSWDLGFGFNASILPFIGSTIAATSSILIDVLFDPINGTQSYSSQWQIQSDGGTASVLLQGSASTGPIASLAISDPFGNWLPDTTDGSNIMDFGFVSPGSSSSLEVRICNSGGSVLQIEKSKPPTGVFHISDPSELYESQYIPVNQCAYGTVLLVADTEEYNVPNMIINNTWILNVDDLNFGIHTIEIIATVVSLKVGPVNSSGQTVYQYLGCFHEGSNGRLFPNQPYNPGANNDNANCQTGCYGMAQYAFAGTEYSTECWCGNVPPPLANQDLTDLMCNFACPGDDNDRCGAPNYLSVYYDPTKYTMGANPALYGPQTVQRVGNYLYQGCYSEATTGRALSGMTPSAPANGYTVELCAAACLGFTYFGVEYANE</sequence>
<dbReference type="InterPro" id="IPR011047">
    <property type="entry name" value="Quinoprotein_ADH-like_sf"/>
</dbReference>
<evidence type="ECO:0000256" key="4">
    <source>
        <dbReference type="ARBA" id="ARBA00022989"/>
    </source>
</evidence>
<dbReference type="AlphaFoldDB" id="A0A8H4RP31"/>
<dbReference type="InterPro" id="IPR002889">
    <property type="entry name" value="WSC_carb-bd"/>
</dbReference>
<organism evidence="9 10">
    <name type="scientific">Cudoniella acicularis</name>
    <dbReference type="NCBI Taxonomy" id="354080"/>
    <lineage>
        <taxon>Eukaryota</taxon>
        <taxon>Fungi</taxon>
        <taxon>Dikarya</taxon>
        <taxon>Ascomycota</taxon>
        <taxon>Pezizomycotina</taxon>
        <taxon>Leotiomycetes</taxon>
        <taxon>Helotiales</taxon>
        <taxon>Tricladiaceae</taxon>
        <taxon>Cudoniella</taxon>
    </lineage>
</organism>
<keyword evidence="4" id="KW-1133">Transmembrane helix</keyword>
<comment type="subcellular location">
    <subcellularLocation>
        <location evidence="1">Membrane</location>
        <topology evidence="1">Single-pass membrane protein</topology>
    </subcellularLocation>
</comment>
<evidence type="ECO:0000256" key="5">
    <source>
        <dbReference type="ARBA" id="ARBA00023136"/>
    </source>
</evidence>
<dbReference type="PROSITE" id="PS51212">
    <property type="entry name" value="WSC"/>
    <property type="match status" value="1"/>
</dbReference>
<evidence type="ECO:0000256" key="1">
    <source>
        <dbReference type="ARBA" id="ARBA00004167"/>
    </source>
</evidence>
<evidence type="ECO:0000256" key="2">
    <source>
        <dbReference type="ARBA" id="ARBA00022692"/>
    </source>
</evidence>
<name>A0A8H4RP31_9HELO</name>
<reference evidence="9 10" key="1">
    <citation type="submission" date="2020-03" db="EMBL/GenBank/DDBJ databases">
        <title>Draft Genome Sequence of Cudoniella acicularis.</title>
        <authorList>
            <person name="Buettner E."/>
            <person name="Kellner H."/>
        </authorList>
    </citation>
    <scope>NUCLEOTIDE SEQUENCE [LARGE SCALE GENOMIC DNA]</scope>
    <source>
        <strain evidence="9 10">DSM 108380</strain>
    </source>
</reference>
<keyword evidence="6" id="KW-0325">Glycoprotein</keyword>
<evidence type="ECO:0000313" key="10">
    <source>
        <dbReference type="Proteomes" id="UP000566819"/>
    </source>
</evidence>
<dbReference type="InterPro" id="IPR018247">
    <property type="entry name" value="EF_Hand_1_Ca_BS"/>
</dbReference>
<evidence type="ECO:0000259" key="8">
    <source>
        <dbReference type="PROSITE" id="PS51212"/>
    </source>
</evidence>
<dbReference type="PANTHER" id="PTHR24269:SF25">
    <property type="entry name" value="WSC DOMAIN-CONTAINING PROTEIN"/>
    <property type="match status" value="1"/>
</dbReference>
<protein>
    <recommendedName>
        <fullName evidence="8">WSC domain-containing protein</fullName>
    </recommendedName>
</protein>
<dbReference type="Pfam" id="PF01822">
    <property type="entry name" value="WSC"/>
    <property type="match status" value="1"/>
</dbReference>
<keyword evidence="10" id="KW-1185">Reference proteome</keyword>
<comment type="caution">
    <text evidence="9">The sequence shown here is derived from an EMBL/GenBank/DDBJ whole genome shotgun (WGS) entry which is preliminary data.</text>
</comment>
<dbReference type="SMART" id="SM00321">
    <property type="entry name" value="WSC"/>
    <property type="match status" value="1"/>
</dbReference>
<accession>A0A8H4RP31</accession>
<feature type="signal peptide" evidence="7">
    <location>
        <begin position="1"/>
        <end position="23"/>
    </location>
</feature>
<proteinExistence type="predicted"/>
<keyword evidence="2" id="KW-0812">Transmembrane</keyword>